<accession>A0A1C0ZWX4</accession>
<dbReference type="RefSeq" id="WP_065857074.1">
    <property type="nucleotide sequence ID" value="NZ_LYPC01000027.1"/>
</dbReference>
<name>A0A1C0ZWX4_9BACL</name>
<gene>
    <name evidence="1" type="ORF">A8709_32905</name>
</gene>
<keyword evidence="2" id="KW-1185">Reference proteome</keyword>
<comment type="caution">
    <text evidence="1">The sequence shown here is derived from an EMBL/GenBank/DDBJ whole genome shotgun (WGS) entry which is preliminary data.</text>
</comment>
<sequence>MNAIERRNKRVRRFSILKQIESLEKSNCEVCPNRTSTDSTCCKVCPVPDMLSELGDELIKISERTYVVSIKEGGSSKYKQKMKSETHYSRGKQRRVNAPRNSFTKDEYIAGIAMYGKASVFARSMGLNENTVRHKANSWGVNGIKQEQAQEMMRMKEGTA</sequence>
<dbReference type="STRING" id="512399.A8709_32905"/>
<dbReference type="AlphaFoldDB" id="A0A1C0ZWX4"/>
<evidence type="ECO:0000313" key="1">
    <source>
        <dbReference type="EMBL" id="OCT12612.1"/>
    </source>
</evidence>
<organism evidence="1 2">
    <name type="scientific">Paenibacillus pectinilyticus</name>
    <dbReference type="NCBI Taxonomy" id="512399"/>
    <lineage>
        <taxon>Bacteria</taxon>
        <taxon>Bacillati</taxon>
        <taxon>Bacillota</taxon>
        <taxon>Bacilli</taxon>
        <taxon>Bacillales</taxon>
        <taxon>Paenibacillaceae</taxon>
        <taxon>Paenibacillus</taxon>
    </lineage>
</organism>
<dbReference type="OrthoDB" id="9857596at2"/>
<proteinExistence type="predicted"/>
<dbReference type="EMBL" id="LYPC01000027">
    <property type="protein sequence ID" value="OCT12612.1"/>
    <property type="molecule type" value="Genomic_DNA"/>
</dbReference>
<evidence type="ECO:0000313" key="2">
    <source>
        <dbReference type="Proteomes" id="UP000093309"/>
    </source>
</evidence>
<dbReference type="Proteomes" id="UP000093309">
    <property type="component" value="Unassembled WGS sequence"/>
</dbReference>
<reference evidence="2" key="1">
    <citation type="submission" date="2016-05" db="EMBL/GenBank/DDBJ databases">
        <title>Paenibacillus oryzae. sp. nov., isolated from the rice root.</title>
        <authorList>
            <person name="Zhang J."/>
            <person name="Zhang X."/>
        </authorList>
    </citation>
    <scope>NUCLEOTIDE SEQUENCE [LARGE SCALE GENOMIC DNA]</scope>
    <source>
        <strain evidence="2">KCTC13222</strain>
    </source>
</reference>
<protein>
    <submittedName>
        <fullName evidence="1">Uncharacterized protein</fullName>
    </submittedName>
</protein>